<dbReference type="SMART" id="SM00267">
    <property type="entry name" value="GGDEF"/>
    <property type="match status" value="1"/>
</dbReference>
<dbReference type="PROSITE" id="PS50887">
    <property type="entry name" value="GGDEF"/>
    <property type="match status" value="1"/>
</dbReference>
<dbReference type="Pfam" id="PF13424">
    <property type="entry name" value="TPR_12"/>
    <property type="match status" value="1"/>
</dbReference>
<dbReference type="FunFam" id="3.30.70.270:FF:000001">
    <property type="entry name" value="Diguanylate cyclase domain protein"/>
    <property type="match status" value="1"/>
</dbReference>
<gene>
    <name evidence="8" type="ORF">GTH32_03220</name>
</gene>
<dbReference type="EC" id="2.7.7.65" evidence="2"/>
<keyword evidence="9" id="KW-1185">Reference proteome</keyword>
<dbReference type="InterPro" id="IPR019734">
    <property type="entry name" value="TPR_rpt"/>
</dbReference>
<dbReference type="SMART" id="SM00028">
    <property type="entry name" value="TPR"/>
    <property type="match status" value="5"/>
</dbReference>
<dbReference type="Gene3D" id="3.30.70.270">
    <property type="match status" value="1"/>
</dbReference>
<dbReference type="Proteomes" id="UP000470213">
    <property type="component" value="Unassembled WGS sequence"/>
</dbReference>
<evidence type="ECO:0000256" key="4">
    <source>
        <dbReference type="PROSITE-ProRule" id="PRU00339"/>
    </source>
</evidence>
<dbReference type="InterPro" id="IPR050469">
    <property type="entry name" value="Diguanylate_Cyclase"/>
</dbReference>
<evidence type="ECO:0000313" key="8">
    <source>
        <dbReference type="EMBL" id="NDV90203.1"/>
    </source>
</evidence>
<feature type="signal peptide" evidence="6">
    <location>
        <begin position="1"/>
        <end position="26"/>
    </location>
</feature>
<dbReference type="EMBL" id="JAAAWN010000003">
    <property type="protein sequence ID" value="NDV90203.1"/>
    <property type="molecule type" value="Genomic_DNA"/>
</dbReference>
<dbReference type="SUPFAM" id="SSF48452">
    <property type="entry name" value="TPR-like"/>
    <property type="match status" value="2"/>
</dbReference>
<dbReference type="GO" id="GO:0052621">
    <property type="term" value="F:diguanylate cyclase activity"/>
    <property type="evidence" value="ECO:0007669"/>
    <property type="project" value="UniProtKB-EC"/>
</dbReference>
<keyword evidence="6" id="KW-0732">Signal</keyword>
<dbReference type="Gene3D" id="1.25.40.10">
    <property type="entry name" value="Tetratricopeptide repeat domain"/>
    <property type="match status" value="2"/>
</dbReference>
<feature type="repeat" description="TPR" evidence="4">
    <location>
        <begin position="107"/>
        <end position="140"/>
    </location>
</feature>
<sequence>MKHRYFAWFPILFAGLLYLASVAVKADDGAAPFSLIHEHIKNQAYNEAEQLSLLVIEKARQGETYSPGQFLQLGIWLQKAGQYRISQKVLALALEKYTRRGALEEMARTLMHLGISARNLANYEAATDYFNRALTIATMYENSAFEAQLHMQLGIAQKEQGHVETALQTLKKALTLFRDEQSLSDIGVSLATIGDIYVSIEQLSEAKDYYDDAYTMASTAGNRRLAAIVTMKQGALLLRQGHTADAIKSLKDAIHYFEHDNDKFMSTQAGVWLGEAYVKMGNTQQGLGLLQQGLRFAQSSKHYPLINLARLALANAMLAIKNFDQALQFAQEGAETAQQIHNVRSQLDFLTLQVNAYAAKGNFKQALDLQSLVQTIKEQILQTENQAIISRLQAGIEVERQAQSIQMLKQTKAIELAQAEQENLRNTLGWSLLLASLLSAFLVWSRLKQREQNIALQREVKQRTVQLENKNNELQHAYKALEQVSLRDSLTGLYNRHYLESQLPGEVKRSQFALNKQKGHPTPNQDLLCFLIDIDHFKRINDAYGHLAGDKVLVKFAQILREVFRQSDLIIRWGGEEFVVICKQSSRNELPEIAERCRIAISQHSFDVDSDEPIKVTCSIGFSVLPPDHHISFDDNWKQTFSVVDYCLYASKLSGRNGWVGVLSASTKPAQISSDMPLDRKFKFTHSHIATSFNNVASIVWPSEE</sequence>
<dbReference type="PROSITE" id="PS50005">
    <property type="entry name" value="TPR"/>
    <property type="match status" value="2"/>
</dbReference>
<keyword evidence="5" id="KW-0175">Coiled coil</keyword>
<protein>
    <recommendedName>
        <fullName evidence="2">diguanylate cyclase</fullName>
        <ecNumber evidence="2">2.7.7.65</ecNumber>
    </recommendedName>
</protein>
<feature type="chain" id="PRO_5031028252" description="diguanylate cyclase" evidence="6">
    <location>
        <begin position="27"/>
        <end position="705"/>
    </location>
</feature>
<accession>A0A7X5LIY6</accession>
<dbReference type="PANTHER" id="PTHR45138">
    <property type="entry name" value="REGULATORY COMPONENTS OF SENSORY TRANSDUCTION SYSTEM"/>
    <property type="match status" value="1"/>
</dbReference>
<evidence type="ECO:0000256" key="5">
    <source>
        <dbReference type="SAM" id="Coils"/>
    </source>
</evidence>
<dbReference type="PANTHER" id="PTHR45138:SF9">
    <property type="entry name" value="DIGUANYLATE CYCLASE DGCM-RELATED"/>
    <property type="match status" value="1"/>
</dbReference>
<dbReference type="InterPro" id="IPR029787">
    <property type="entry name" value="Nucleotide_cyclase"/>
</dbReference>
<evidence type="ECO:0000259" key="7">
    <source>
        <dbReference type="PROSITE" id="PS50887"/>
    </source>
</evidence>
<evidence type="ECO:0000256" key="2">
    <source>
        <dbReference type="ARBA" id="ARBA00012528"/>
    </source>
</evidence>
<evidence type="ECO:0000256" key="3">
    <source>
        <dbReference type="ARBA" id="ARBA00034247"/>
    </source>
</evidence>
<dbReference type="RefSeq" id="WP_163083799.1">
    <property type="nucleotide sequence ID" value="NZ_JAAAWN010000003.1"/>
</dbReference>
<feature type="coiled-coil region" evidence="5">
    <location>
        <begin position="453"/>
        <end position="487"/>
    </location>
</feature>
<proteinExistence type="predicted"/>
<comment type="caution">
    <text evidence="8">The sequence shown here is derived from an EMBL/GenBank/DDBJ whole genome shotgun (WGS) entry which is preliminary data.</text>
</comment>
<evidence type="ECO:0000313" key="9">
    <source>
        <dbReference type="Proteomes" id="UP000470213"/>
    </source>
</evidence>
<feature type="domain" description="GGDEF" evidence="7">
    <location>
        <begin position="525"/>
        <end position="664"/>
    </location>
</feature>
<dbReference type="CDD" id="cd01949">
    <property type="entry name" value="GGDEF"/>
    <property type="match status" value="1"/>
</dbReference>
<dbReference type="Pfam" id="PF00990">
    <property type="entry name" value="GGDEF"/>
    <property type="match status" value="1"/>
</dbReference>
<dbReference type="InterPro" id="IPR043128">
    <property type="entry name" value="Rev_trsase/Diguanyl_cyclase"/>
</dbReference>
<evidence type="ECO:0000256" key="6">
    <source>
        <dbReference type="SAM" id="SignalP"/>
    </source>
</evidence>
<comment type="cofactor">
    <cofactor evidence="1">
        <name>Mg(2+)</name>
        <dbReference type="ChEBI" id="CHEBI:18420"/>
    </cofactor>
</comment>
<keyword evidence="4" id="KW-0802">TPR repeat</keyword>
<reference evidence="8 9" key="1">
    <citation type="submission" date="2020-01" db="EMBL/GenBank/DDBJ databases">
        <authorList>
            <person name="Chen J."/>
            <person name="Zhu S."/>
            <person name="Yang J."/>
        </authorList>
    </citation>
    <scope>NUCLEOTIDE SEQUENCE [LARGE SCALE GENOMIC DNA]</scope>
    <source>
        <strain evidence="8 9">345S023</strain>
    </source>
</reference>
<evidence type="ECO:0000256" key="1">
    <source>
        <dbReference type="ARBA" id="ARBA00001946"/>
    </source>
</evidence>
<dbReference type="AlphaFoldDB" id="A0A7X5LIY6"/>
<name>A0A7X5LIY6_9ALTE</name>
<comment type="catalytic activity">
    <reaction evidence="3">
        <text>2 GTP = 3',3'-c-di-GMP + 2 diphosphate</text>
        <dbReference type="Rhea" id="RHEA:24898"/>
        <dbReference type="ChEBI" id="CHEBI:33019"/>
        <dbReference type="ChEBI" id="CHEBI:37565"/>
        <dbReference type="ChEBI" id="CHEBI:58805"/>
        <dbReference type="EC" id="2.7.7.65"/>
    </reaction>
</comment>
<dbReference type="NCBIfam" id="TIGR00254">
    <property type="entry name" value="GGDEF"/>
    <property type="match status" value="1"/>
</dbReference>
<feature type="repeat" description="TPR" evidence="4">
    <location>
        <begin position="147"/>
        <end position="180"/>
    </location>
</feature>
<dbReference type="InterPro" id="IPR011990">
    <property type="entry name" value="TPR-like_helical_dom_sf"/>
</dbReference>
<dbReference type="Pfam" id="PF13181">
    <property type="entry name" value="TPR_8"/>
    <property type="match status" value="1"/>
</dbReference>
<dbReference type="SUPFAM" id="SSF55073">
    <property type="entry name" value="Nucleotide cyclase"/>
    <property type="match status" value="1"/>
</dbReference>
<organism evidence="8 9">
    <name type="scientific">Alteromonas profundi</name>
    <dbReference type="NCBI Taxonomy" id="2696062"/>
    <lineage>
        <taxon>Bacteria</taxon>
        <taxon>Pseudomonadati</taxon>
        <taxon>Pseudomonadota</taxon>
        <taxon>Gammaproteobacteria</taxon>
        <taxon>Alteromonadales</taxon>
        <taxon>Alteromonadaceae</taxon>
        <taxon>Alteromonas/Salinimonas group</taxon>
        <taxon>Alteromonas</taxon>
    </lineage>
</organism>
<dbReference type="InterPro" id="IPR000160">
    <property type="entry name" value="GGDEF_dom"/>
</dbReference>